<sequence>MTQSHDKPKAMGIRSHDIYLTEEAGTLLVPSIIKNDKKMAI</sequence>
<protein>
    <submittedName>
        <fullName evidence="1">Uncharacterized protein</fullName>
    </submittedName>
</protein>
<proteinExistence type="predicted"/>
<evidence type="ECO:0000313" key="1">
    <source>
        <dbReference type="EMBL" id="GAI67153.1"/>
    </source>
</evidence>
<name>X1QG16_9ZZZZ</name>
<reference evidence="1" key="1">
    <citation type="journal article" date="2014" name="Front. Microbiol.">
        <title>High frequency of phylogenetically diverse reductive dehalogenase-homologous genes in deep subseafloor sedimentary metagenomes.</title>
        <authorList>
            <person name="Kawai M."/>
            <person name="Futagami T."/>
            <person name="Toyoda A."/>
            <person name="Takaki Y."/>
            <person name="Nishi S."/>
            <person name="Hori S."/>
            <person name="Arai W."/>
            <person name="Tsubouchi T."/>
            <person name="Morono Y."/>
            <person name="Uchiyama I."/>
            <person name="Ito T."/>
            <person name="Fujiyama A."/>
            <person name="Inagaki F."/>
            <person name="Takami H."/>
        </authorList>
    </citation>
    <scope>NUCLEOTIDE SEQUENCE</scope>
    <source>
        <strain evidence="1">Expedition CK06-06</strain>
    </source>
</reference>
<feature type="non-terminal residue" evidence="1">
    <location>
        <position position="41"/>
    </location>
</feature>
<dbReference type="EMBL" id="BARV01043905">
    <property type="protein sequence ID" value="GAI67153.1"/>
    <property type="molecule type" value="Genomic_DNA"/>
</dbReference>
<accession>X1QG16</accession>
<comment type="caution">
    <text evidence="1">The sequence shown here is derived from an EMBL/GenBank/DDBJ whole genome shotgun (WGS) entry which is preliminary data.</text>
</comment>
<organism evidence="1">
    <name type="scientific">marine sediment metagenome</name>
    <dbReference type="NCBI Taxonomy" id="412755"/>
    <lineage>
        <taxon>unclassified sequences</taxon>
        <taxon>metagenomes</taxon>
        <taxon>ecological metagenomes</taxon>
    </lineage>
</organism>
<gene>
    <name evidence="1" type="ORF">S06H3_65293</name>
</gene>
<dbReference type="AlphaFoldDB" id="X1QG16"/>